<evidence type="ECO:0000313" key="1">
    <source>
        <dbReference type="EMBL" id="CEM38802.1"/>
    </source>
</evidence>
<dbReference type="Proteomes" id="UP000041254">
    <property type="component" value="Unassembled WGS sequence"/>
</dbReference>
<reference evidence="1 2" key="1">
    <citation type="submission" date="2014-11" db="EMBL/GenBank/DDBJ databases">
        <authorList>
            <person name="Zhu J."/>
            <person name="Qi W."/>
            <person name="Song R."/>
        </authorList>
    </citation>
    <scope>NUCLEOTIDE SEQUENCE [LARGE SCALE GENOMIC DNA]</scope>
</reference>
<accession>A0A0G4H5A0</accession>
<dbReference type="AlphaFoldDB" id="A0A0G4H5A0"/>
<sequence length="396" mass="43562">MSTAGVAVRRWRPSWPLFVPLSDWLSTTTAMQPTGATPSSQPSPSSVPSLLGMAIGRAADMAMSPHAARRDALRSLIATIKSSHPHKVDMMLQLVKQHVEAVMSRLGVQDVLDFDIVDLEGGMKVAYVLAAGSGEEWRAMGQFIRLAAIYRLTPSAALPLRLSAHSWEMATFHELPLAMAIYRLFGHLLNYKGTSLALQLSDRRYGGYRIGDKTFRVVPLGDLPGGHPYADSYKRSDPAVRDPGRRPDLYPTFSAFLLRMVVSCWRDEDGVGQRRVLLARRGDPRRGRVLTEGIPGDLGIAVDHRHDHGNLNAADARNYRLVIVSGFRPGETAAVHLVGELGVGGYAIHLLTTEAPVDDPSELPAQRFPLSMPLWCGVLRHFNLETDVINEGLWLL</sequence>
<gene>
    <name evidence="1" type="ORF">Vbra_1891</name>
</gene>
<proteinExistence type="predicted"/>
<dbReference type="VEuPathDB" id="CryptoDB:Vbra_1891"/>
<organism evidence="1 2">
    <name type="scientific">Vitrella brassicaformis (strain CCMP3155)</name>
    <dbReference type="NCBI Taxonomy" id="1169540"/>
    <lineage>
        <taxon>Eukaryota</taxon>
        <taxon>Sar</taxon>
        <taxon>Alveolata</taxon>
        <taxon>Colpodellida</taxon>
        <taxon>Vitrellaceae</taxon>
        <taxon>Vitrella</taxon>
    </lineage>
</organism>
<evidence type="ECO:0000313" key="2">
    <source>
        <dbReference type="Proteomes" id="UP000041254"/>
    </source>
</evidence>
<protein>
    <submittedName>
        <fullName evidence="1">Uncharacterized protein</fullName>
    </submittedName>
</protein>
<dbReference type="PhylomeDB" id="A0A0G4H5A0"/>
<dbReference type="EMBL" id="CDMY01001000">
    <property type="protein sequence ID" value="CEM38802.1"/>
    <property type="molecule type" value="Genomic_DNA"/>
</dbReference>
<dbReference type="InParanoid" id="A0A0G4H5A0"/>
<keyword evidence="2" id="KW-1185">Reference proteome</keyword>
<name>A0A0G4H5A0_VITBC</name>